<dbReference type="RefSeq" id="WP_397089242.1">
    <property type="nucleotide sequence ID" value="NZ_JBITGY010000012.1"/>
</dbReference>
<dbReference type="PROSITE" id="PS50011">
    <property type="entry name" value="PROTEIN_KINASE_DOM"/>
    <property type="match status" value="1"/>
</dbReference>
<proteinExistence type="predicted"/>
<keyword evidence="6 7" id="KW-0067">ATP-binding</keyword>
<reference evidence="10 11" key="1">
    <citation type="submission" date="2024-10" db="EMBL/GenBank/DDBJ databases">
        <title>The Natural Products Discovery Center: Release of the First 8490 Sequenced Strains for Exploring Actinobacteria Biosynthetic Diversity.</title>
        <authorList>
            <person name="Kalkreuter E."/>
            <person name="Kautsar S.A."/>
            <person name="Yang D."/>
            <person name="Bader C.D."/>
            <person name="Teijaro C.N."/>
            <person name="Fluegel L."/>
            <person name="Davis C.M."/>
            <person name="Simpson J.R."/>
            <person name="Lauterbach L."/>
            <person name="Steele A.D."/>
            <person name="Gui C."/>
            <person name="Meng S."/>
            <person name="Li G."/>
            <person name="Viehrig K."/>
            <person name="Ye F."/>
            <person name="Su P."/>
            <person name="Kiefer A.F."/>
            <person name="Nichols A."/>
            <person name="Cepeda A.J."/>
            <person name="Yan W."/>
            <person name="Fan B."/>
            <person name="Jiang Y."/>
            <person name="Adhikari A."/>
            <person name="Zheng C.-J."/>
            <person name="Schuster L."/>
            <person name="Cowan T.M."/>
            <person name="Smanski M.J."/>
            <person name="Chevrette M.G."/>
            <person name="De Carvalho L.P.S."/>
            <person name="Shen B."/>
        </authorList>
    </citation>
    <scope>NUCLEOTIDE SEQUENCE [LARGE SCALE GENOMIC DNA]</scope>
    <source>
        <strain evidence="10 11">NPDC050545</strain>
    </source>
</reference>
<dbReference type="PANTHER" id="PTHR43289">
    <property type="entry name" value="MITOGEN-ACTIVATED PROTEIN KINASE KINASE KINASE 20-RELATED"/>
    <property type="match status" value="1"/>
</dbReference>
<evidence type="ECO:0000256" key="5">
    <source>
        <dbReference type="ARBA" id="ARBA00022777"/>
    </source>
</evidence>
<dbReference type="CDD" id="cd14014">
    <property type="entry name" value="STKc_PknB_like"/>
    <property type="match status" value="1"/>
</dbReference>
<evidence type="ECO:0000259" key="9">
    <source>
        <dbReference type="PROSITE" id="PS50011"/>
    </source>
</evidence>
<dbReference type="Gene3D" id="1.10.510.10">
    <property type="entry name" value="Transferase(Phosphotransferase) domain 1"/>
    <property type="match status" value="1"/>
</dbReference>
<evidence type="ECO:0000256" key="1">
    <source>
        <dbReference type="ARBA" id="ARBA00012513"/>
    </source>
</evidence>
<organism evidence="10 11">
    <name type="scientific">Nonomuraea typhae</name>
    <dbReference type="NCBI Taxonomy" id="2603600"/>
    <lineage>
        <taxon>Bacteria</taxon>
        <taxon>Bacillati</taxon>
        <taxon>Actinomycetota</taxon>
        <taxon>Actinomycetes</taxon>
        <taxon>Streptosporangiales</taxon>
        <taxon>Streptosporangiaceae</taxon>
        <taxon>Nonomuraea</taxon>
    </lineage>
</organism>
<feature type="compositionally biased region" description="Gly residues" evidence="8">
    <location>
        <begin position="413"/>
        <end position="427"/>
    </location>
</feature>
<evidence type="ECO:0000313" key="10">
    <source>
        <dbReference type="EMBL" id="MFI6503462.1"/>
    </source>
</evidence>
<evidence type="ECO:0000256" key="8">
    <source>
        <dbReference type="SAM" id="MobiDB-lite"/>
    </source>
</evidence>
<feature type="domain" description="Protein kinase" evidence="9">
    <location>
        <begin position="13"/>
        <end position="268"/>
    </location>
</feature>
<accession>A0ABW7Z6B8</accession>
<dbReference type="SMART" id="SM00320">
    <property type="entry name" value="WD40"/>
    <property type="match status" value="6"/>
</dbReference>
<keyword evidence="3" id="KW-0808">Transferase</keyword>
<feature type="region of interest" description="Disordered" evidence="8">
    <location>
        <begin position="413"/>
        <end position="437"/>
    </location>
</feature>
<dbReference type="InterPro" id="IPR008271">
    <property type="entry name" value="Ser/Thr_kinase_AS"/>
</dbReference>
<dbReference type="InterPro" id="IPR015943">
    <property type="entry name" value="WD40/YVTN_repeat-like_dom_sf"/>
</dbReference>
<dbReference type="PANTHER" id="PTHR43289:SF6">
    <property type="entry name" value="SERINE_THREONINE-PROTEIN KINASE NEKL-3"/>
    <property type="match status" value="1"/>
</dbReference>
<feature type="compositionally biased region" description="Low complexity" evidence="8">
    <location>
        <begin position="293"/>
        <end position="303"/>
    </location>
</feature>
<gene>
    <name evidence="10" type="ORF">ACIBG2_39180</name>
</gene>
<dbReference type="Gene3D" id="2.130.10.10">
    <property type="entry name" value="YVTN repeat-like/Quinoprotein amine dehydrogenase"/>
    <property type="match status" value="2"/>
</dbReference>
<comment type="caution">
    <text evidence="10">The sequence shown here is derived from an EMBL/GenBank/DDBJ whole genome shotgun (WGS) entry which is preliminary data.</text>
</comment>
<evidence type="ECO:0000256" key="3">
    <source>
        <dbReference type="ARBA" id="ARBA00022679"/>
    </source>
</evidence>
<protein>
    <recommendedName>
        <fullName evidence="1">non-specific serine/threonine protein kinase</fullName>
        <ecNumber evidence="1">2.7.11.1</ecNumber>
    </recommendedName>
</protein>
<dbReference type="PROSITE" id="PS00107">
    <property type="entry name" value="PROTEIN_KINASE_ATP"/>
    <property type="match status" value="1"/>
</dbReference>
<evidence type="ECO:0000256" key="6">
    <source>
        <dbReference type="ARBA" id="ARBA00022840"/>
    </source>
</evidence>
<sequence>MTHGVGELLNGRYLLREPVGAGGMGRVWRARDELLGREVAIKEIVFPVGLEAAERALYAQRALREARAAARLSHPGSVVVHDVAMCGDVPIIVMELVRGRSLATVIADGPLAPAEVARIGAVMAEALVEAHAAGVVHRDLKPANVLLAGKRVVITDFGIASLAGDPALTESGVALGTPAYMSPEQAAGVTPTPAGDLWSLGATLYAAVEGRPPFTGSSQVAVLAALVTRDPPEPLRAGALRPLLTSLLRRDPAERPDGRAVAQMLESLAHAEGHADGYAEKNAGHPGTGAAQAGRSGAEAPPRGGRREPPAHPAPGSRSQWDSPELELRPVAGPEPGPRSRWTAPEPELRPEAGSGRRWSAAEELTDTRTPGSPAAPAAGKSRLSRRFVLSAGAGLVAVGVSAALLRAALGQRAGGTGPASGPGGEGAPSARAKARPGDWVADGTLGKVDGPVNGVLVAPDGRIVISGGRQIVLWDVVTRRRLRTFGPVSGEIVSMALAPHGRLLAAGTAQGEVSLWESPSGKSRGVMAAGGPLRAVAFNHNAGVLAVAAGERVRLWDVAEGGELQAFDAGGPVRGVAFDATGLELAVGAGRTVRVRDVDGRKWRSPAHRCESDVGTVAFNRAGSSAMALCGGEAWVWNSWDGTPRRLRHGSRVAAMDLTLDGAQFVTGGGDAVRIWELGAERQLAVLTAGEPVTSVSFDSWGTMLAVGTGRGEVSLWRRAT</sequence>
<keyword evidence="2" id="KW-0723">Serine/threonine-protein kinase</keyword>
<dbReference type="InterPro" id="IPR011009">
    <property type="entry name" value="Kinase-like_dom_sf"/>
</dbReference>
<dbReference type="InterPro" id="IPR000719">
    <property type="entry name" value="Prot_kinase_dom"/>
</dbReference>
<dbReference type="Gene3D" id="3.30.200.20">
    <property type="entry name" value="Phosphorylase Kinase, domain 1"/>
    <property type="match status" value="1"/>
</dbReference>
<evidence type="ECO:0000256" key="2">
    <source>
        <dbReference type="ARBA" id="ARBA00022527"/>
    </source>
</evidence>
<evidence type="ECO:0000313" key="11">
    <source>
        <dbReference type="Proteomes" id="UP001612741"/>
    </source>
</evidence>
<dbReference type="Pfam" id="PF00069">
    <property type="entry name" value="Pkinase"/>
    <property type="match status" value="1"/>
</dbReference>
<feature type="binding site" evidence="7">
    <location>
        <position position="42"/>
    </location>
    <ligand>
        <name>ATP</name>
        <dbReference type="ChEBI" id="CHEBI:30616"/>
    </ligand>
</feature>
<dbReference type="PROSITE" id="PS00108">
    <property type="entry name" value="PROTEIN_KINASE_ST"/>
    <property type="match status" value="1"/>
</dbReference>
<evidence type="ECO:0000256" key="4">
    <source>
        <dbReference type="ARBA" id="ARBA00022741"/>
    </source>
</evidence>
<dbReference type="InterPro" id="IPR001680">
    <property type="entry name" value="WD40_rpt"/>
</dbReference>
<name>A0ABW7Z6B8_9ACTN</name>
<evidence type="ECO:0000256" key="7">
    <source>
        <dbReference type="PROSITE-ProRule" id="PRU10141"/>
    </source>
</evidence>
<keyword evidence="11" id="KW-1185">Reference proteome</keyword>
<dbReference type="SUPFAM" id="SSF56112">
    <property type="entry name" value="Protein kinase-like (PK-like)"/>
    <property type="match status" value="1"/>
</dbReference>
<keyword evidence="4 7" id="KW-0547">Nucleotide-binding</keyword>
<dbReference type="InterPro" id="IPR017441">
    <property type="entry name" value="Protein_kinase_ATP_BS"/>
</dbReference>
<dbReference type="EC" id="2.7.11.1" evidence="1"/>
<dbReference type="SUPFAM" id="SSF69322">
    <property type="entry name" value="Tricorn protease domain 2"/>
    <property type="match status" value="1"/>
</dbReference>
<dbReference type="EMBL" id="JBITGY010000012">
    <property type="protein sequence ID" value="MFI6503462.1"/>
    <property type="molecule type" value="Genomic_DNA"/>
</dbReference>
<dbReference type="GO" id="GO:0016301">
    <property type="term" value="F:kinase activity"/>
    <property type="evidence" value="ECO:0007669"/>
    <property type="project" value="UniProtKB-KW"/>
</dbReference>
<dbReference type="Proteomes" id="UP001612741">
    <property type="component" value="Unassembled WGS sequence"/>
</dbReference>
<feature type="region of interest" description="Disordered" evidence="8">
    <location>
        <begin position="277"/>
        <end position="383"/>
    </location>
</feature>
<keyword evidence="5 10" id="KW-0418">Kinase</keyword>
<dbReference type="SMART" id="SM00220">
    <property type="entry name" value="S_TKc"/>
    <property type="match status" value="1"/>
</dbReference>